<dbReference type="OMA" id="VCCNSCF"/>
<dbReference type="CDD" id="cd16560">
    <property type="entry name" value="RING-HC_RNF212-like"/>
    <property type="match status" value="1"/>
</dbReference>
<feature type="region of interest" description="Disordered" evidence="6">
    <location>
        <begin position="138"/>
        <end position="159"/>
    </location>
</feature>
<dbReference type="PROSITE" id="PS00518">
    <property type="entry name" value="ZF_RING_1"/>
    <property type="match status" value="1"/>
</dbReference>
<dbReference type="GO" id="GO:0019789">
    <property type="term" value="F:SUMO transferase activity"/>
    <property type="evidence" value="ECO:0007669"/>
    <property type="project" value="InterPro"/>
</dbReference>
<dbReference type="PANTHER" id="PTHR22663">
    <property type="entry name" value="RING FINGER PROTEIN NARYA-RELATED"/>
    <property type="match status" value="1"/>
</dbReference>
<dbReference type="OrthoDB" id="2535391at2759"/>
<dbReference type="InterPro" id="IPR001841">
    <property type="entry name" value="Znf_RING"/>
</dbReference>
<proteinExistence type="predicted"/>
<dbReference type="EnsemblMetazoa" id="XM_038213682.1">
    <property type="protein sequence ID" value="XP_038069610.1"/>
    <property type="gene ID" value="LOC119738745"/>
</dbReference>
<dbReference type="Pfam" id="PF14634">
    <property type="entry name" value="zf-RING_5"/>
    <property type="match status" value="1"/>
</dbReference>
<dbReference type="GeneID" id="119738745"/>
<sequence length="346" mass="38333">MADWVHCNQCFRKPGSEHTFYLTSCGHIYCDDCVKEGTKNQCHICGVPCSTIELSSKMKPEVEIFFEDPREIAKKQHRQLLQVMDFQKNHRQRFEAHKKEQEAKTQSQMAMTMRNLQKAMDLEREVRHLREENCKLRRLMSGSPGPGGAAKAYRPSTPGRVLANSSIPPNMRNMVHQNSSHSISRSSSPYGRPQHMQQMDTCKTSQSQQPMTPTRTPPGPARLSIRTPPVNGRIGTVGTPTPGHMTLTPSGTLIRSANTPGGVVDMATTGHTSPMNISPASNRSFVSLSGIRSSQHRDGSSQGNRTPGLSQSSQTDPSRRPIQLNYTPTRPVISSTPGSQYRQGKS</sequence>
<protein>
    <recommendedName>
        <fullName evidence="7">RING-type domain-containing protein</fullName>
    </recommendedName>
</protein>
<evidence type="ECO:0000256" key="2">
    <source>
        <dbReference type="ARBA" id="ARBA00022771"/>
    </source>
</evidence>
<evidence type="ECO:0000259" key="7">
    <source>
        <dbReference type="PROSITE" id="PS50089"/>
    </source>
</evidence>
<dbReference type="AlphaFoldDB" id="A0A914AZN1"/>
<accession>A0A914AZN1</accession>
<feature type="compositionally biased region" description="Polar residues" evidence="6">
    <location>
        <begin position="300"/>
        <end position="316"/>
    </location>
</feature>
<keyword evidence="4" id="KW-0469">Meiosis</keyword>
<evidence type="ECO:0000313" key="8">
    <source>
        <dbReference type="EnsemblMetazoa" id="XP_038069610.1"/>
    </source>
</evidence>
<keyword evidence="9" id="KW-1185">Reference proteome</keyword>
<organism evidence="8 9">
    <name type="scientific">Patiria miniata</name>
    <name type="common">Bat star</name>
    <name type="synonym">Asterina miniata</name>
    <dbReference type="NCBI Taxonomy" id="46514"/>
    <lineage>
        <taxon>Eukaryota</taxon>
        <taxon>Metazoa</taxon>
        <taxon>Echinodermata</taxon>
        <taxon>Eleutherozoa</taxon>
        <taxon>Asterozoa</taxon>
        <taxon>Asteroidea</taxon>
        <taxon>Valvatacea</taxon>
        <taxon>Valvatida</taxon>
        <taxon>Asterinidae</taxon>
        <taxon>Patiria</taxon>
    </lineage>
</organism>
<dbReference type="InterPro" id="IPR017907">
    <property type="entry name" value="Znf_RING_CS"/>
</dbReference>
<feature type="compositionally biased region" description="Low complexity" evidence="6">
    <location>
        <begin position="179"/>
        <end position="188"/>
    </location>
</feature>
<evidence type="ECO:0000256" key="5">
    <source>
        <dbReference type="PROSITE-ProRule" id="PRU00175"/>
    </source>
</evidence>
<dbReference type="GO" id="GO:0007129">
    <property type="term" value="P:homologous chromosome pairing at meiosis"/>
    <property type="evidence" value="ECO:0007669"/>
    <property type="project" value="TreeGrafter"/>
</dbReference>
<keyword evidence="3" id="KW-0862">Zinc</keyword>
<dbReference type="GO" id="GO:0008270">
    <property type="term" value="F:zinc ion binding"/>
    <property type="evidence" value="ECO:0007669"/>
    <property type="project" value="UniProtKB-KW"/>
</dbReference>
<evidence type="ECO:0000256" key="4">
    <source>
        <dbReference type="ARBA" id="ARBA00023254"/>
    </source>
</evidence>
<name>A0A914AZN1_PATMI</name>
<feature type="compositionally biased region" description="Polar residues" evidence="6">
    <location>
        <begin position="269"/>
        <end position="293"/>
    </location>
</feature>
<evidence type="ECO:0000313" key="9">
    <source>
        <dbReference type="Proteomes" id="UP000887568"/>
    </source>
</evidence>
<feature type="compositionally biased region" description="Polar residues" evidence="6">
    <location>
        <begin position="324"/>
        <end position="346"/>
    </location>
</feature>
<keyword evidence="2 5" id="KW-0863">Zinc-finger</keyword>
<dbReference type="GO" id="GO:0000795">
    <property type="term" value="C:synaptonemal complex"/>
    <property type="evidence" value="ECO:0007669"/>
    <property type="project" value="InterPro"/>
</dbReference>
<dbReference type="PROSITE" id="PS50089">
    <property type="entry name" value="ZF_RING_2"/>
    <property type="match status" value="1"/>
</dbReference>
<dbReference type="FunFam" id="3.30.40.10:FF:000839">
    <property type="entry name" value="Ring finger protein 212"/>
    <property type="match status" value="1"/>
</dbReference>
<feature type="region of interest" description="Disordered" evidence="6">
    <location>
        <begin position="179"/>
        <end position="244"/>
    </location>
</feature>
<feature type="compositionally biased region" description="Polar residues" evidence="6">
    <location>
        <begin position="195"/>
        <end position="214"/>
    </location>
</feature>
<dbReference type="PANTHER" id="PTHR22663:SF17">
    <property type="entry name" value="RING FINGER PROTEIN NARYA-RELATED"/>
    <property type="match status" value="1"/>
</dbReference>
<evidence type="ECO:0000256" key="6">
    <source>
        <dbReference type="SAM" id="MobiDB-lite"/>
    </source>
</evidence>
<dbReference type="InterPro" id="IPR042123">
    <property type="entry name" value="Zip3/RNF212-like"/>
</dbReference>
<feature type="region of interest" description="Disordered" evidence="6">
    <location>
        <begin position="262"/>
        <end position="346"/>
    </location>
</feature>
<evidence type="ECO:0000256" key="3">
    <source>
        <dbReference type="ARBA" id="ARBA00022833"/>
    </source>
</evidence>
<keyword evidence="1" id="KW-0479">Metal-binding</keyword>
<dbReference type="RefSeq" id="XP_038069610.1">
    <property type="nucleotide sequence ID" value="XM_038213682.1"/>
</dbReference>
<dbReference type="GO" id="GO:0016925">
    <property type="term" value="P:protein sumoylation"/>
    <property type="evidence" value="ECO:0007669"/>
    <property type="project" value="TreeGrafter"/>
</dbReference>
<evidence type="ECO:0000256" key="1">
    <source>
        <dbReference type="ARBA" id="ARBA00022723"/>
    </source>
</evidence>
<reference evidence="8" key="1">
    <citation type="submission" date="2022-11" db="UniProtKB">
        <authorList>
            <consortium name="EnsemblMetazoa"/>
        </authorList>
    </citation>
    <scope>IDENTIFICATION</scope>
</reference>
<dbReference type="GO" id="GO:0007131">
    <property type="term" value="P:reciprocal meiotic recombination"/>
    <property type="evidence" value="ECO:0007669"/>
    <property type="project" value="InterPro"/>
</dbReference>
<feature type="domain" description="RING-type" evidence="7">
    <location>
        <begin position="7"/>
        <end position="45"/>
    </location>
</feature>
<dbReference type="Proteomes" id="UP000887568">
    <property type="component" value="Unplaced"/>
</dbReference>